<feature type="compositionally biased region" description="Acidic residues" evidence="1">
    <location>
        <begin position="120"/>
        <end position="132"/>
    </location>
</feature>
<evidence type="ECO:0000256" key="1">
    <source>
        <dbReference type="SAM" id="MobiDB-lite"/>
    </source>
</evidence>
<gene>
    <name evidence="2" type="ORF">BZG36_02851</name>
</gene>
<feature type="compositionally biased region" description="Polar residues" evidence="1">
    <location>
        <begin position="68"/>
        <end position="87"/>
    </location>
</feature>
<evidence type="ECO:0000313" key="2">
    <source>
        <dbReference type="EMBL" id="OZJ04097.1"/>
    </source>
</evidence>
<reference evidence="2 3" key="1">
    <citation type="journal article" date="2017" name="Mycologia">
        <title>Bifiguratus adelaidae, gen. et sp. nov., a new member of Mucoromycotina in endophytic and soil-dwelling habitats.</title>
        <authorList>
            <person name="Torres-Cruz T.J."/>
            <person name="Billingsley Tobias T.L."/>
            <person name="Almatruk M."/>
            <person name="Hesse C."/>
            <person name="Kuske C.R."/>
            <person name="Desiro A."/>
            <person name="Benucci G.M."/>
            <person name="Bonito G."/>
            <person name="Stajich J.E."/>
            <person name="Dunlap C."/>
            <person name="Arnold A.E."/>
            <person name="Porras-Alfaro A."/>
        </authorList>
    </citation>
    <scope>NUCLEOTIDE SEQUENCE [LARGE SCALE GENOMIC DNA]</scope>
    <source>
        <strain evidence="2 3">AZ0501</strain>
    </source>
</reference>
<protein>
    <submittedName>
        <fullName evidence="2">Uncharacterized protein</fullName>
    </submittedName>
</protein>
<dbReference type="OrthoDB" id="5418203at2759"/>
<accession>A0A261Y0F5</accession>
<dbReference type="EMBL" id="MVBO01000053">
    <property type="protein sequence ID" value="OZJ04097.1"/>
    <property type="molecule type" value="Genomic_DNA"/>
</dbReference>
<feature type="region of interest" description="Disordered" evidence="1">
    <location>
        <begin position="1"/>
        <end position="99"/>
    </location>
</feature>
<dbReference type="PANTHER" id="PTHR21678">
    <property type="entry name" value="GROWTH INHIBITION AND DIFFERENTIATION RELATED PROTEIN 88"/>
    <property type="match status" value="1"/>
</dbReference>
<feature type="region of interest" description="Disordered" evidence="1">
    <location>
        <begin position="120"/>
        <end position="149"/>
    </location>
</feature>
<dbReference type="Gene3D" id="3.30.70.330">
    <property type="match status" value="1"/>
</dbReference>
<sequence length="299" mass="33560">MASRKADIYVPIHRRRTPDSATSADERPRSTDSPQRKGRGTFRAPSEAIDSNTLRPERRRDFDATVLRTYSSKDTLRSISPLQNPEGSGNVAEEKTSKDLSATDLATSLAKLTVDKDDSAEDDWLNEADSDTDSSHQTPSKPLSTPPPIDDSITILDCSGFPTTFKSHHLHDIFRPYEDSHGGYKIKWMADDRALIIFNHPSTARKAYKETYHLPIVIIRPYTGPPLNEPARTPPPRRPDTTDMVAKRLISGALGVKMSRTAEQRAQDKLLLEQARARRNNEKELAAQRQRDLDSAFND</sequence>
<dbReference type="AlphaFoldDB" id="A0A261Y0F5"/>
<keyword evidence="3" id="KW-1185">Reference proteome</keyword>
<organism evidence="2 3">
    <name type="scientific">Bifiguratus adelaidae</name>
    <dbReference type="NCBI Taxonomy" id="1938954"/>
    <lineage>
        <taxon>Eukaryota</taxon>
        <taxon>Fungi</taxon>
        <taxon>Fungi incertae sedis</taxon>
        <taxon>Mucoromycota</taxon>
        <taxon>Mucoromycotina</taxon>
        <taxon>Endogonomycetes</taxon>
        <taxon>Endogonales</taxon>
        <taxon>Endogonales incertae sedis</taxon>
        <taxon>Bifiguratus</taxon>
    </lineage>
</organism>
<proteinExistence type="predicted"/>
<dbReference type="Proteomes" id="UP000242875">
    <property type="component" value="Unassembled WGS sequence"/>
</dbReference>
<name>A0A261Y0F5_9FUNG</name>
<dbReference type="InterPro" id="IPR012677">
    <property type="entry name" value="Nucleotide-bd_a/b_plait_sf"/>
</dbReference>
<dbReference type="InterPro" id="IPR039884">
    <property type="entry name" value="R3HC1/R3HCL"/>
</dbReference>
<evidence type="ECO:0000313" key="3">
    <source>
        <dbReference type="Proteomes" id="UP000242875"/>
    </source>
</evidence>
<dbReference type="PANTHER" id="PTHR21678:SF0">
    <property type="entry name" value="C3H1-TYPE DOMAIN-CONTAINING PROTEIN"/>
    <property type="match status" value="1"/>
</dbReference>
<comment type="caution">
    <text evidence="2">The sequence shown here is derived from an EMBL/GenBank/DDBJ whole genome shotgun (WGS) entry which is preliminary data.</text>
</comment>